<keyword evidence="4" id="KW-1185">Reference proteome</keyword>
<evidence type="ECO:0000256" key="2">
    <source>
        <dbReference type="SAM" id="SignalP"/>
    </source>
</evidence>
<sequence>MIATPILGLAVTLAAGSAPATAADELAIRSITVKPGTPVVGPSGSVKVVIEVMARGATAVSVLLEPGRTGPVTPDGPKTPPAPDVPQSPGNPGNGVPGVPAQPPAPAQVPIPLQAPAQAPAQVSSQAPAQVPAPQVVPSKPPAPVQAPAPAQAAQAKAPAPAPAQAPAQAKVPAPVRPPAQAPPPAQAKVPAQAPAQIPAQTGSARPTTPASTTPAAVPSAHTIPRGPMRAAATAVPSTSSSGEWETWLFLPEKPLSRWYPSGQWTVTATARNAAGTVVTSRTIFFLKRETAIEGVNVVRNDNQVRITGTLLRVDPLGRVDYRPFAGQSVALCFRPAGTGTWRTMGTAVTDKNGWFSGRLRGMGDGVWRAEYEGTGHYAGDISADKNP</sequence>
<proteinExistence type="predicted"/>
<dbReference type="RefSeq" id="WP_203956011.1">
    <property type="nucleotide sequence ID" value="NZ_BOOO01000033.1"/>
</dbReference>
<feature type="compositionally biased region" description="Pro residues" evidence="1">
    <location>
        <begin position="100"/>
        <end position="109"/>
    </location>
</feature>
<feature type="compositionally biased region" description="Pro residues" evidence="1">
    <location>
        <begin position="77"/>
        <end position="86"/>
    </location>
</feature>
<feature type="compositionally biased region" description="Low complexity" evidence="1">
    <location>
        <begin position="148"/>
        <end position="174"/>
    </location>
</feature>
<evidence type="ECO:0000313" key="4">
    <source>
        <dbReference type="Proteomes" id="UP000650628"/>
    </source>
</evidence>
<feature type="region of interest" description="Disordered" evidence="1">
    <location>
        <begin position="65"/>
        <end position="231"/>
    </location>
</feature>
<feature type="signal peptide" evidence="2">
    <location>
        <begin position="1"/>
        <end position="22"/>
    </location>
</feature>
<organism evidence="3 4">
    <name type="scientific">Planotetraspora mira</name>
    <dbReference type="NCBI Taxonomy" id="58121"/>
    <lineage>
        <taxon>Bacteria</taxon>
        <taxon>Bacillati</taxon>
        <taxon>Actinomycetota</taxon>
        <taxon>Actinomycetes</taxon>
        <taxon>Streptosporangiales</taxon>
        <taxon>Streptosporangiaceae</taxon>
        <taxon>Planotetraspora</taxon>
    </lineage>
</organism>
<evidence type="ECO:0000313" key="3">
    <source>
        <dbReference type="EMBL" id="GII32109.1"/>
    </source>
</evidence>
<protein>
    <submittedName>
        <fullName evidence="3">Uncharacterized protein</fullName>
    </submittedName>
</protein>
<gene>
    <name evidence="3" type="ORF">Pmi06nite_55510</name>
</gene>
<keyword evidence="2" id="KW-0732">Signal</keyword>
<accession>A0A8J3TTT8</accession>
<name>A0A8J3TTT8_9ACTN</name>
<dbReference type="EMBL" id="BOOO01000033">
    <property type="protein sequence ID" value="GII32109.1"/>
    <property type="molecule type" value="Genomic_DNA"/>
</dbReference>
<dbReference type="Proteomes" id="UP000650628">
    <property type="component" value="Unassembled WGS sequence"/>
</dbReference>
<feature type="compositionally biased region" description="Low complexity" evidence="1">
    <location>
        <begin position="187"/>
        <end position="221"/>
    </location>
</feature>
<feature type="chain" id="PRO_5035259509" evidence="2">
    <location>
        <begin position="23"/>
        <end position="388"/>
    </location>
</feature>
<comment type="caution">
    <text evidence="3">The sequence shown here is derived from an EMBL/GenBank/DDBJ whole genome shotgun (WGS) entry which is preliminary data.</text>
</comment>
<evidence type="ECO:0000256" key="1">
    <source>
        <dbReference type="SAM" id="MobiDB-lite"/>
    </source>
</evidence>
<feature type="compositionally biased region" description="Pro residues" evidence="1">
    <location>
        <begin position="175"/>
        <end position="186"/>
    </location>
</feature>
<dbReference type="AlphaFoldDB" id="A0A8J3TTT8"/>
<reference evidence="3 4" key="1">
    <citation type="submission" date="2021-01" db="EMBL/GenBank/DDBJ databases">
        <title>Whole genome shotgun sequence of Planotetraspora mira NBRC 15435.</title>
        <authorList>
            <person name="Komaki H."/>
            <person name="Tamura T."/>
        </authorList>
    </citation>
    <scope>NUCLEOTIDE SEQUENCE [LARGE SCALE GENOMIC DNA]</scope>
    <source>
        <strain evidence="3 4">NBRC 15435</strain>
    </source>
</reference>
<feature type="compositionally biased region" description="Low complexity" evidence="1">
    <location>
        <begin position="110"/>
        <end position="138"/>
    </location>
</feature>